<proteinExistence type="inferred from homology"/>
<evidence type="ECO:0000256" key="7">
    <source>
        <dbReference type="SAM" id="Phobius"/>
    </source>
</evidence>
<name>A0ABU5VW02_9BACT</name>
<feature type="transmembrane region" description="Helical" evidence="7">
    <location>
        <begin position="126"/>
        <end position="144"/>
    </location>
</feature>
<feature type="region of interest" description="Disordered" evidence="6">
    <location>
        <begin position="737"/>
        <end position="757"/>
    </location>
</feature>
<dbReference type="InterPro" id="IPR050206">
    <property type="entry name" value="FtsK/SpoIIIE/SftA"/>
</dbReference>
<evidence type="ECO:0000256" key="6">
    <source>
        <dbReference type="SAM" id="MobiDB-lite"/>
    </source>
</evidence>
<dbReference type="InterPro" id="IPR036388">
    <property type="entry name" value="WH-like_DNA-bd_sf"/>
</dbReference>
<dbReference type="InterPro" id="IPR027417">
    <property type="entry name" value="P-loop_NTPase"/>
</dbReference>
<gene>
    <name evidence="9" type="ORF">SHI21_09980</name>
</gene>
<dbReference type="SUPFAM" id="SSF52540">
    <property type="entry name" value="P-loop containing nucleoside triphosphate hydrolases"/>
    <property type="match status" value="1"/>
</dbReference>
<keyword evidence="7" id="KW-0812">Transmembrane</keyword>
<keyword evidence="7" id="KW-1133">Transmembrane helix</keyword>
<protein>
    <submittedName>
        <fullName evidence="9">DNA translocase FtsK</fullName>
    </submittedName>
</protein>
<dbReference type="SUPFAM" id="SSF46785">
    <property type="entry name" value="Winged helix' DNA-binding domain"/>
    <property type="match status" value="1"/>
</dbReference>
<feature type="transmembrane region" description="Helical" evidence="7">
    <location>
        <begin position="86"/>
        <end position="106"/>
    </location>
</feature>
<keyword evidence="4" id="KW-0238">DNA-binding</keyword>
<keyword evidence="2 5" id="KW-0547">Nucleotide-binding</keyword>
<evidence type="ECO:0000256" key="4">
    <source>
        <dbReference type="ARBA" id="ARBA00023125"/>
    </source>
</evidence>
<dbReference type="Gene3D" id="3.40.50.300">
    <property type="entry name" value="P-loop containing nucleotide triphosphate hydrolases"/>
    <property type="match status" value="1"/>
</dbReference>
<dbReference type="Gene3D" id="1.10.10.10">
    <property type="entry name" value="Winged helix-like DNA-binding domain superfamily/Winged helix DNA-binding domain"/>
    <property type="match status" value="1"/>
</dbReference>
<evidence type="ECO:0000256" key="2">
    <source>
        <dbReference type="ARBA" id="ARBA00022741"/>
    </source>
</evidence>
<dbReference type="InterPro" id="IPR041027">
    <property type="entry name" value="FtsK_alpha"/>
</dbReference>
<accession>A0ABU5VW02</accession>
<evidence type="ECO:0000256" key="3">
    <source>
        <dbReference type="ARBA" id="ARBA00022840"/>
    </source>
</evidence>
<dbReference type="RefSeq" id="WP_323576284.1">
    <property type="nucleotide sequence ID" value="NZ_JAYGJQ010000002.1"/>
</dbReference>
<dbReference type="Proteomes" id="UP001302274">
    <property type="component" value="Unassembled WGS sequence"/>
</dbReference>
<dbReference type="EMBL" id="JAYGJQ010000002">
    <property type="protein sequence ID" value="MEA9356534.1"/>
    <property type="molecule type" value="Genomic_DNA"/>
</dbReference>
<reference evidence="9 10" key="1">
    <citation type="submission" date="2023-11" db="EMBL/GenBank/DDBJ databases">
        <title>A Novel Polar Bacteriovorax (B. antarcticus) Isolated from the Biocrust in Antarctica.</title>
        <authorList>
            <person name="Mun W."/>
            <person name="Choi S.Y."/>
            <person name="Mitchell R.J."/>
        </authorList>
    </citation>
    <scope>NUCLEOTIDE SEQUENCE [LARGE SCALE GENOMIC DNA]</scope>
    <source>
        <strain evidence="9 10">PP10</strain>
    </source>
</reference>
<dbReference type="Pfam" id="PF09397">
    <property type="entry name" value="FtsK_gamma"/>
    <property type="match status" value="1"/>
</dbReference>
<keyword evidence="7" id="KW-0472">Membrane</keyword>
<sequence>MNTKILKYELFALFFLTIITLVVFYYRDTLPDNYLSISSASSHGFFAYYGTSFLNFINYYSGPWVFIPCAVFTSFYVLVFSKRADWIDALNIISLSIFSLFTIFYFQPGLLGAGLYQILDMTFSAFSMFLVWAVTATLFLWGAFRGSFTDKVKMAADEIKNFNYQETSENVQEKFLLLKNKFGIKPREDQELLEEDEGLPAIEMAKPTLKEKVAAKIANYAKPIEDNSEKEAIMLPNNSQENQEGKEVVDPVTGEITTSTETQTNEGMFLVPITEAKKIEASDDFGFDAVDESYPVVISDDDEYVDESEISTFNSHTNKVETFNEDKYFNLVKLASHKKQDMKFSQPEDKYFHDIISKIQAKLGEFKIQGQVINVLKGPVVDTFEWELGPGEKVSRLTSIAEDLSLALSGSPIRMVYPMKGRTTVGIEVPRNPRDFIFLDEIIGSKDFTNTSHQLPLAMGKDAFGEPVVVDLAAMPHMLVAGSTGAGKSVFINSVLVSLLLKKSPNQMKLILIDPKQLELALYSRLPHLIMPVITEAKTATTALLWACQEMERRYSIMSEFGVRNIEGFNHKLKSAARPALDKISKFYEFATEDTYELPYIVIIIDEFADLILTQKGKEIENHICRLAAKARAAGVHLMIATQRPSVDVITGLIKSNFPTRVSFRVTSSTDSRTILNAMGAEKLLGKGDMLYKQGVDTTRIHSAYIEELEIESLTEKLSEMTPSFDPNVMEFLENGGEEEPVTSVSMRDGETAGGKDDKYDEAVRVVLEHRSASASLLQRRLGVGYNRAANLIEEMESKGVVGPAQGSKPRKVLMGSESIP</sequence>
<dbReference type="SMART" id="SM00843">
    <property type="entry name" value="Ftsk_gamma"/>
    <property type="match status" value="1"/>
</dbReference>
<feature type="domain" description="FtsK" evidence="8">
    <location>
        <begin position="465"/>
        <end position="673"/>
    </location>
</feature>
<feature type="region of interest" description="Disordered" evidence="6">
    <location>
        <begin position="798"/>
        <end position="821"/>
    </location>
</feature>
<evidence type="ECO:0000259" key="8">
    <source>
        <dbReference type="PROSITE" id="PS50901"/>
    </source>
</evidence>
<dbReference type="Gene3D" id="3.30.980.40">
    <property type="match status" value="1"/>
</dbReference>
<evidence type="ECO:0000313" key="9">
    <source>
        <dbReference type="EMBL" id="MEA9356534.1"/>
    </source>
</evidence>
<feature type="transmembrane region" description="Helical" evidence="7">
    <location>
        <begin position="59"/>
        <end position="79"/>
    </location>
</feature>
<feature type="compositionally biased region" description="Basic and acidic residues" evidence="6">
    <location>
        <begin position="748"/>
        <end position="757"/>
    </location>
</feature>
<dbReference type="PANTHER" id="PTHR22683">
    <property type="entry name" value="SPORULATION PROTEIN RELATED"/>
    <property type="match status" value="1"/>
</dbReference>
<feature type="transmembrane region" description="Helical" evidence="7">
    <location>
        <begin position="7"/>
        <end position="26"/>
    </location>
</feature>
<dbReference type="Pfam" id="PF17854">
    <property type="entry name" value="FtsK_alpha"/>
    <property type="match status" value="1"/>
</dbReference>
<evidence type="ECO:0000256" key="5">
    <source>
        <dbReference type="PROSITE-ProRule" id="PRU00289"/>
    </source>
</evidence>
<evidence type="ECO:0000313" key="10">
    <source>
        <dbReference type="Proteomes" id="UP001302274"/>
    </source>
</evidence>
<keyword evidence="3 5" id="KW-0067">ATP-binding</keyword>
<dbReference type="InterPro" id="IPR018541">
    <property type="entry name" value="Ftsk_gamma"/>
</dbReference>
<organism evidence="9 10">
    <name type="scientific">Bacteriovorax antarcticus</name>
    <dbReference type="NCBI Taxonomy" id="3088717"/>
    <lineage>
        <taxon>Bacteria</taxon>
        <taxon>Pseudomonadati</taxon>
        <taxon>Bdellovibrionota</taxon>
        <taxon>Bacteriovoracia</taxon>
        <taxon>Bacteriovoracales</taxon>
        <taxon>Bacteriovoracaceae</taxon>
        <taxon>Bacteriovorax</taxon>
    </lineage>
</organism>
<comment type="similarity">
    <text evidence="1">Belongs to the FtsK/SpoIIIE/SftA family.</text>
</comment>
<evidence type="ECO:0000256" key="1">
    <source>
        <dbReference type="ARBA" id="ARBA00006474"/>
    </source>
</evidence>
<dbReference type="PROSITE" id="PS50901">
    <property type="entry name" value="FTSK"/>
    <property type="match status" value="1"/>
</dbReference>
<dbReference type="InterPro" id="IPR002543">
    <property type="entry name" value="FtsK_dom"/>
</dbReference>
<keyword evidence="10" id="KW-1185">Reference proteome</keyword>
<dbReference type="CDD" id="cd01127">
    <property type="entry name" value="TrwB_TraG_TraD_VirD4"/>
    <property type="match status" value="1"/>
</dbReference>
<feature type="binding site" evidence="5">
    <location>
        <begin position="482"/>
        <end position="489"/>
    </location>
    <ligand>
        <name>ATP</name>
        <dbReference type="ChEBI" id="CHEBI:30616"/>
    </ligand>
</feature>
<dbReference type="Pfam" id="PF01580">
    <property type="entry name" value="FtsK_SpoIIIE"/>
    <property type="match status" value="1"/>
</dbReference>
<dbReference type="PANTHER" id="PTHR22683:SF41">
    <property type="entry name" value="DNA TRANSLOCASE FTSK"/>
    <property type="match status" value="1"/>
</dbReference>
<dbReference type="InterPro" id="IPR036390">
    <property type="entry name" value="WH_DNA-bd_sf"/>
</dbReference>
<comment type="caution">
    <text evidence="9">The sequence shown here is derived from an EMBL/GenBank/DDBJ whole genome shotgun (WGS) entry which is preliminary data.</text>
</comment>